<dbReference type="CDD" id="cd06257">
    <property type="entry name" value="DnaJ"/>
    <property type="match status" value="1"/>
</dbReference>
<feature type="compositionally biased region" description="Polar residues" evidence="6">
    <location>
        <begin position="170"/>
        <end position="188"/>
    </location>
</feature>
<dbReference type="PROSITE" id="PS50076">
    <property type="entry name" value="DNAJ_2"/>
    <property type="match status" value="1"/>
</dbReference>
<feature type="non-terminal residue" evidence="8">
    <location>
        <position position="195"/>
    </location>
</feature>
<feature type="compositionally biased region" description="Basic and acidic residues" evidence="6">
    <location>
        <begin position="160"/>
        <end position="169"/>
    </location>
</feature>
<dbReference type="OrthoDB" id="445556at2759"/>
<comment type="subcellular location">
    <subcellularLocation>
        <location evidence="1">Membrane</location>
        <topology evidence="1">Lipid-anchor</topology>
    </subcellularLocation>
</comment>
<feature type="region of interest" description="Disordered" evidence="6">
    <location>
        <begin position="159"/>
        <end position="195"/>
    </location>
</feature>
<keyword evidence="3" id="KW-0564">Palmitate</keyword>
<evidence type="ECO:0000256" key="5">
    <source>
        <dbReference type="ARBA" id="ARBA00023288"/>
    </source>
</evidence>
<dbReference type="InterPro" id="IPR001623">
    <property type="entry name" value="DnaJ_domain"/>
</dbReference>
<reference evidence="8 9" key="1">
    <citation type="submission" date="2013-11" db="EMBL/GenBank/DDBJ databases">
        <title>Genome sequencing of Stegodyphus mimosarum.</title>
        <authorList>
            <person name="Bechsgaard J."/>
        </authorList>
    </citation>
    <scope>NUCLEOTIDE SEQUENCE [LARGE SCALE GENOMIC DNA]</scope>
</reference>
<dbReference type="GO" id="GO:0016020">
    <property type="term" value="C:membrane"/>
    <property type="evidence" value="ECO:0007669"/>
    <property type="project" value="UniProtKB-SubCell"/>
</dbReference>
<accession>A0A087T033</accession>
<dbReference type="OMA" id="MADQRQH"/>
<dbReference type="PRINTS" id="PR00625">
    <property type="entry name" value="JDOMAIN"/>
</dbReference>
<name>A0A087T033_STEMI</name>
<dbReference type="Proteomes" id="UP000054359">
    <property type="component" value="Unassembled WGS sequence"/>
</dbReference>
<dbReference type="Pfam" id="PF00226">
    <property type="entry name" value="DnaJ"/>
    <property type="match status" value="1"/>
</dbReference>
<evidence type="ECO:0000313" key="9">
    <source>
        <dbReference type="Proteomes" id="UP000054359"/>
    </source>
</evidence>
<dbReference type="SMART" id="SM00271">
    <property type="entry name" value="DnaJ"/>
    <property type="match status" value="1"/>
</dbReference>
<feature type="domain" description="J" evidence="7">
    <location>
        <begin position="15"/>
        <end position="80"/>
    </location>
</feature>
<dbReference type="GO" id="GO:0005737">
    <property type="term" value="C:cytoplasm"/>
    <property type="evidence" value="ECO:0007669"/>
    <property type="project" value="UniProtKB-ARBA"/>
</dbReference>
<dbReference type="AlphaFoldDB" id="A0A087T033"/>
<evidence type="ECO:0000259" key="7">
    <source>
        <dbReference type="PROSITE" id="PS50076"/>
    </source>
</evidence>
<keyword evidence="2" id="KW-0472">Membrane</keyword>
<gene>
    <name evidence="8" type="ORF">X975_07554</name>
</gene>
<dbReference type="STRING" id="407821.A0A087T033"/>
<protein>
    <submittedName>
        <fullName evidence="8">Cysteine string protein</fullName>
    </submittedName>
</protein>
<dbReference type="Gene3D" id="1.10.287.110">
    <property type="entry name" value="DnaJ domain"/>
    <property type="match status" value="1"/>
</dbReference>
<dbReference type="InterPro" id="IPR036869">
    <property type="entry name" value="J_dom_sf"/>
</dbReference>
<evidence type="ECO:0000256" key="3">
    <source>
        <dbReference type="ARBA" id="ARBA00023139"/>
    </source>
</evidence>
<evidence type="ECO:0000313" key="8">
    <source>
        <dbReference type="EMBL" id="KFM58472.1"/>
    </source>
</evidence>
<organism evidence="8 9">
    <name type="scientific">Stegodyphus mimosarum</name>
    <name type="common">African social velvet spider</name>
    <dbReference type="NCBI Taxonomy" id="407821"/>
    <lineage>
        <taxon>Eukaryota</taxon>
        <taxon>Metazoa</taxon>
        <taxon>Ecdysozoa</taxon>
        <taxon>Arthropoda</taxon>
        <taxon>Chelicerata</taxon>
        <taxon>Arachnida</taxon>
        <taxon>Araneae</taxon>
        <taxon>Araneomorphae</taxon>
        <taxon>Entelegynae</taxon>
        <taxon>Eresoidea</taxon>
        <taxon>Eresidae</taxon>
        <taxon>Stegodyphus</taxon>
    </lineage>
</organism>
<dbReference type="SUPFAM" id="SSF46565">
    <property type="entry name" value="Chaperone J-domain"/>
    <property type="match status" value="1"/>
</dbReference>
<dbReference type="FunFam" id="1.10.287.110:FF:000017">
    <property type="entry name" value="dnaJ homolog subfamily C member 5"/>
    <property type="match status" value="1"/>
</dbReference>
<evidence type="ECO:0000256" key="2">
    <source>
        <dbReference type="ARBA" id="ARBA00023136"/>
    </source>
</evidence>
<dbReference type="InterPro" id="IPR051434">
    <property type="entry name" value="DnaJ_C_subfamily_member5"/>
</dbReference>
<evidence type="ECO:0000256" key="1">
    <source>
        <dbReference type="ARBA" id="ARBA00004635"/>
    </source>
</evidence>
<dbReference type="PANTHER" id="PTHR44027">
    <property type="entry name" value="DNAJ HOMOLOG SUBFAMILY C MEMBER 5 HOMOLOG"/>
    <property type="match status" value="1"/>
</dbReference>
<evidence type="ECO:0000256" key="4">
    <source>
        <dbReference type="ARBA" id="ARBA00023186"/>
    </source>
</evidence>
<keyword evidence="5" id="KW-0449">Lipoprotein</keyword>
<dbReference type="PANTHER" id="PTHR44027:SF7">
    <property type="entry name" value="DNAJ HOMOLOG SUBFAMILY C MEMBER 5 HOMOLOG"/>
    <property type="match status" value="1"/>
</dbReference>
<keyword evidence="4" id="KW-0143">Chaperone</keyword>
<dbReference type="EMBL" id="KK112760">
    <property type="protein sequence ID" value="KFM58472.1"/>
    <property type="molecule type" value="Genomic_DNA"/>
</dbReference>
<dbReference type="PROSITE" id="PS00636">
    <property type="entry name" value="DNAJ_1"/>
    <property type="match status" value="1"/>
</dbReference>
<sequence length="195" mass="21878">MADHPSRKLSTTGESLYQILELPKTCTKDEIKKKYRQLALKYHPDKNREDPTAADKFKDINRAHSILSDETKRNIYDSYGSLGLYVAEHFGESNVNAYFVLSSKWCKALCAFCAIITGCYCCCCCFCCCFNFCCGKCKPEIPDEEEECDKAENGSDEEEQWLKSQDKSENASSSNVPVTSQPTSSEKSTAIPLPP</sequence>
<dbReference type="InterPro" id="IPR018253">
    <property type="entry name" value="DnaJ_domain_CS"/>
</dbReference>
<keyword evidence="9" id="KW-1185">Reference proteome</keyword>
<proteinExistence type="predicted"/>
<evidence type="ECO:0000256" key="6">
    <source>
        <dbReference type="SAM" id="MobiDB-lite"/>
    </source>
</evidence>